<keyword evidence="4 7" id="KW-1133">Transmembrane helix</keyword>
<evidence type="ECO:0000313" key="10">
    <source>
        <dbReference type="Proteomes" id="UP000714380"/>
    </source>
</evidence>
<feature type="transmembrane region" description="Helical" evidence="7">
    <location>
        <begin position="127"/>
        <end position="153"/>
    </location>
</feature>
<evidence type="ECO:0000256" key="5">
    <source>
        <dbReference type="ARBA" id="ARBA00023136"/>
    </source>
</evidence>
<dbReference type="InterPro" id="IPR013833">
    <property type="entry name" value="Cyt_c_oxidase_su3_a-hlx"/>
</dbReference>
<name>A0ABS7ZPU9_9GAMM</name>
<evidence type="ECO:0000259" key="8">
    <source>
        <dbReference type="PROSITE" id="PS50253"/>
    </source>
</evidence>
<dbReference type="SUPFAM" id="SSF81452">
    <property type="entry name" value="Cytochrome c oxidase subunit III-like"/>
    <property type="match status" value="1"/>
</dbReference>
<protein>
    <submittedName>
        <fullName evidence="9">Cytochrome c oxidase subunit 3</fullName>
    </submittedName>
</protein>
<proteinExistence type="inferred from homology"/>
<gene>
    <name evidence="9" type="ORF">I9W95_08865</name>
</gene>
<evidence type="ECO:0000256" key="1">
    <source>
        <dbReference type="ARBA" id="ARBA00004141"/>
    </source>
</evidence>
<dbReference type="Pfam" id="PF00510">
    <property type="entry name" value="COX3"/>
    <property type="match status" value="1"/>
</dbReference>
<evidence type="ECO:0000256" key="3">
    <source>
        <dbReference type="ARBA" id="ARBA00022692"/>
    </source>
</evidence>
<keyword evidence="5 7" id="KW-0472">Membrane</keyword>
<accession>A0ABS7ZPU9</accession>
<dbReference type="PANTHER" id="PTHR11403">
    <property type="entry name" value="CYTOCHROME C OXIDASE SUBUNIT III"/>
    <property type="match status" value="1"/>
</dbReference>
<dbReference type="EMBL" id="JAEDAH010000043">
    <property type="protein sequence ID" value="MCA6063718.1"/>
    <property type="molecule type" value="Genomic_DNA"/>
</dbReference>
<feature type="domain" description="Heme-copper oxidase subunit III family profile" evidence="8">
    <location>
        <begin position="19"/>
        <end position="195"/>
    </location>
</feature>
<feature type="transmembrane region" description="Helical" evidence="7">
    <location>
        <begin position="89"/>
        <end position="107"/>
    </location>
</feature>
<dbReference type="InterPro" id="IPR024791">
    <property type="entry name" value="Cyt_c/ubiquinol_Oxase_su3"/>
</dbReference>
<evidence type="ECO:0000256" key="7">
    <source>
        <dbReference type="SAM" id="Phobius"/>
    </source>
</evidence>
<comment type="similarity">
    <text evidence="2 6">Belongs to the cytochrome c oxidase subunit 3 family.</text>
</comment>
<evidence type="ECO:0000256" key="4">
    <source>
        <dbReference type="ARBA" id="ARBA00022989"/>
    </source>
</evidence>
<comment type="caution">
    <text evidence="9">The sequence shown here is derived from an EMBL/GenBank/DDBJ whole genome shotgun (WGS) entry which is preliminary data.</text>
</comment>
<evidence type="ECO:0000256" key="2">
    <source>
        <dbReference type="ARBA" id="ARBA00010581"/>
    </source>
</evidence>
<organism evidence="9 10">
    <name type="scientific">Thalassolituus marinus</name>
    <dbReference type="NCBI Taxonomy" id="671053"/>
    <lineage>
        <taxon>Bacteria</taxon>
        <taxon>Pseudomonadati</taxon>
        <taxon>Pseudomonadota</taxon>
        <taxon>Gammaproteobacteria</taxon>
        <taxon>Oceanospirillales</taxon>
        <taxon>Oceanospirillaceae</taxon>
        <taxon>Thalassolituus</taxon>
    </lineage>
</organism>
<keyword evidence="3 6" id="KW-0812">Transmembrane</keyword>
<dbReference type="RefSeq" id="WP_225673992.1">
    <property type="nucleotide sequence ID" value="NZ_JAEDAH010000043.1"/>
</dbReference>
<dbReference type="Proteomes" id="UP000714380">
    <property type="component" value="Unassembled WGS sequence"/>
</dbReference>
<reference evidence="9 10" key="1">
    <citation type="submission" date="2020-12" db="EMBL/GenBank/DDBJ databases">
        <title>Novel Thalassolituus-related marine hydrocarbonoclastic bacteria mediated algae-derived hydrocarbons mineralization in twilight zone of the northern South China Sea.</title>
        <authorList>
            <person name="Dong C."/>
        </authorList>
    </citation>
    <scope>NUCLEOTIDE SEQUENCE [LARGE SCALE GENOMIC DNA]</scope>
    <source>
        <strain evidence="9 10">IMCC1826</strain>
    </source>
</reference>
<dbReference type="Gene3D" id="1.20.120.80">
    <property type="entry name" value="Cytochrome c oxidase, subunit III, four-helix bundle"/>
    <property type="match status" value="1"/>
</dbReference>
<dbReference type="PANTHER" id="PTHR11403:SF6">
    <property type="entry name" value="NITRIC OXIDE REDUCTASE SUBUNIT E"/>
    <property type="match status" value="1"/>
</dbReference>
<comment type="subcellular location">
    <subcellularLocation>
        <location evidence="6">Cell membrane</location>
        <topology evidence="6">Multi-pass membrane protein</topology>
    </subcellularLocation>
    <subcellularLocation>
        <location evidence="1">Membrane</location>
        <topology evidence="1">Multi-pass membrane protein</topology>
    </subcellularLocation>
</comment>
<evidence type="ECO:0000313" key="9">
    <source>
        <dbReference type="EMBL" id="MCA6063718.1"/>
    </source>
</evidence>
<feature type="transmembrane region" description="Helical" evidence="7">
    <location>
        <begin position="56"/>
        <end position="77"/>
    </location>
</feature>
<keyword evidence="10" id="KW-1185">Reference proteome</keyword>
<sequence>MNMQQQIQQPETGYLPGDMALWYFLCAELGVFALLIAGSALVRISHPDLFQSGMAVLHPLAGVINTLALISGSYCVARAVICVRHQSPLAYRFFIATALTGMIYISVKLWEYQSLLSDGYSLHYDAFFTFYFLATFFHFMHVVAGVVIVLIYARALKKNGRNENSISHSESVAAYWHMVDLVWIVLFPALYFMRG</sequence>
<dbReference type="InterPro" id="IPR000298">
    <property type="entry name" value="Cyt_c_oxidase-like_su3"/>
</dbReference>
<dbReference type="PROSITE" id="PS50253">
    <property type="entry name" value="COX3"/>
    <property type="match status" value="1"/>
</dbReference>
<dbReference type="InterPro" id="IPR035973">
    <property type="entry name" value="Cyt_c_oxidase_su3-like_sf"/>
</dbReference>
<evidence type="ECO:0000256" key="6">
    <source>
        <dbReference type="RuleBase" id="RU003376"/>
    </source>
</evidence>
<feature type="transmembrane region" description="Helical" evidence="7">
    <location>
        <begin position="21"/>
        <end position="44"/>
    </location>
</feature>
<feature type="transmembrane region" description="Helical" evidence="7">
    <location>
        <begin position="174"/>
        <end position="193"/>
    </location>
</feature>